<comment type="subcellular location">
    <subcellularLocation>
        <location evidence="1">Nucleus</location>
    </subcellularLocation>
</comment>
<dbReference type="Pfam" id="PF21928">
    <property type="entry name" value="XLF_CC"/>
    <property type="match status" value="1"/>
</dbReference>
<feature type="compositionally biased region" description="Polar residues" evidence="8">
    <location>
        <begin position="485"/>
        <end position="497"/>
    </location>
</feature>
<dbReference type="OrthoDB" id="2155935at2759"/>
<feature type="compositionally biased region" description="Polar residues" evidence="8">
    <location>
        <begin position="302"/>
        <end position="315"/>
    </location>
</feature>
<dbReference type="GeneID" id="54422265"/>
<keyword evidence="2" id="KW-0227">DNA damage</keyword>
<evidence type="ECO:0000256" key="4">
    <source>
        <dbReference type="ARBA" id="ARBA00023204"/>
    </source>
</evidence>
<dbReference type="CDD" id="cd22285">
    <property type="entry name" value="HD_XLF_N"/>
    <property type="match status" value="1"/>
</dbReference>
<keyword evidence="5" id="KW-0539">Nucleus</keyword>
<name>A0A6G1GF65_9PEZI</name>
<feature type="compositionally biased region" description="Basic and acidic residues" evidence="8">
    <location>
        <begin position="523"/>
        <end position="540"/>
    </location>
</feature>
<dbReference type="Gene3D" id="2.170.210.10">
    <property type="entry name" value="DNA double-strand break repair and VJ recombination XRCC4, N-terminal"/>
    <property type="match status" value="1"/>
</dbReference>
<dbReference type="InterPro" id="IPR053829">
    <property type="entry name" value="XLF-like_CC"/>
</dbReference>
<feature type="region of interest" description="Disordered" evidence="8">
    <location>
        <begin position="302"/>
        <end position="553"/>
    </location>
</feature>
<evidence type="ECO:0000256" key="5">
    <source>
        <dbReference type="ARBA" id="ARBA00023242"/>
    </source>
</evidence>
<feature type="compositionally biased region" description="Polar residues" evidence="8">
    <location>
        <begin position="390"/>
        <end position="415"/>
    </location>
</feature>
<evidence type="ECO:0000256" key="7">
    <source>
        <dbReference type="ARBA" id="ARBA00044529"/>
    </source>
</evidence>
<accession>A0A6G1GF65</accession>
<dbReference type="PANTHER" id="PTHR32235:SF1">
    <property type="entry name" value="NON-HOMOLOGOUS END-JOINING FACTOR 1"/>
    <property type="match status" value="1"/>
</dbReference>
<dbReference type="InterPro" id="IPR038051">
    <property type="entry name" value="XRCC4-like_N_sf"/>
</dbReference>
<reference evidence="11 13" key="1">
    <citation type="submission" date="2020-01" db="EMBL/GenBank/DDBJ databases">
        <authorList>
            <consortium name="DOE Joint Genome Institute"/>
            <person name="Haridas S."/>
            <person name="Albert R."/>
            <person name="Binder M."/>
            <person name="Bloem J."/>
            <person name="Labutti K."/>
            <person name="Salamov A."/>
            <person name="Andreopoulos B."/>
            <person name="Baker S.E."/>
            <person name="Barry K."/>
            <person name="Bills G."/>
            <person name="Bluhm B.H."/>
            <person name="Cannon C."/>
            <person name="Castanera R."/>
            <person name="Culley D.E."/>
            <person name="Daum C."/>
            <person name="Ezra D."/>
            <person name="Gonzalez J.B."/>
            <person name="Henrissat B."/>
            <person name="Kuo A."/>
            <person name="Liang C."/>
            <person name="Lipzen A."/>
            <person name="Lutzoni F."/>
            <person name="Magnuson J."/>
            <person name="Mondo S."/>
            <person name="Nolan M."/>
            <person name="Ohm R."/>
            <person name="Pangilinan J."/>
            <person name="Park H.-J."/>
            <person name="Ramirez L."/>
            <person name="Alfaro M."/>
            <person name="Sun H."/>
            <person name="Tritt A."/>
            <person name="Yoshinaga Y."/>
            <person name="Zwiers L.-H."/>
            <person name="Turgeon B.G."/>
            <person name="Goodwin S.B."/>
            <person name="Spatafora J.W."/>
            <person name="Crous P.W."/>
            <person name="Grigoriev I.V."/>
        </authorList>
    </citation>
    <scope>NUCLEOTIDE SEQUENCE</scope>
    <source>
        <strain evidence="11 13">CBS 781.70</strain>
    </source>
</reference>
<comment type="similarity">
    <text evidence="6">Belongs to the XRCC4-XLF family. XLF subfamily.</text>
</comment>
<dbReference type="AlphaFoldDB" id="A0A6G1GF65"/>
<proteinExistence type="inferred from homology"/>
<evidence type="ECO:0000256" key="2">
    <source>
        <dbReference type="ARBA" id="ARBA00022763"/>
    </source>
</evidence>
<dbReference type="InterPro" id="IPR015381">
    <property type="entry name" value="XLF-like_N"/>
</dbReference>
<keyword evidence="3" id="KW-0238">DNA-binding</keyword>
<keyword evidence="12" id="KW-1185">Reference proteome</keyword>
<keyword evidence="4" id="KW-0234">DNA repair</keyword>
<dbReference type="GO" id="GO:0045027">
    <property type="term" value="F:DNA end binding"/>
    <property type="evidence" value="ECO:0007669"/>
    <property type="project" value="TreeGrafter"/>
</dbReference>
<dbReference type="EMBL" id="ML975150">
    <property type="protein sequence ID" value="KAF1816642.1"/>
    <property type="molecule type" value="Genomic_DNA"/>
</dbReference>
<evidence type="ECO:0000313" key="13">
    <source>
        <dbReference type="RefSeq" id="XP_033538273.1"/>
    </source>
</evidence>
<dbReference type="Pfam" id="PF09302">
    <property type="entry name" value="XLF"/>
    <property type="match status" value="1"/>
</dbReference>
<organism evidence="11">
    <name type="scientific">Eremomyces bilateralis CBS 781.70</name>
    <dbReference type="NCBI Taxonomy" id="1392243"/>
    <lineage>
        <taxon>Eukaryota</taxon>
        <taxon>Fungi</taxon>
        <taxon>Dikarya</taxon>
        <taxon>Ascomycota</taxon>
        <taxon>Pezizomycotina</taxon>
        <taxon>Dothideomycetes</taxon>
        <taxon>Dothideomycetes incertae sedis</taxon>
        <taxon>Eremomycetales</taxon>
        <taxon>Eremomycetaceae</taxon>
        <taxon>Eremomyces</taxon>
    </lineage>
</organism>
<sequence>MSATINDTIRWTKLQSEDIPLSAPTLFISCSTGNDGYQAVLTDLSNVWVERLQRDDVIKRAQEIKTTIDPNESPSQYLLFLQTIKDGLVGQPFTTFWLATEPASQDVVMQLTCRLPPPLRTLTWRVHFKLAMHEGIKKAIVMPLFKVTLLESRKGRELQSEIRAKDHIIGKLLDAIEAVGADLSSIFPGLAGAGITRTEEHRKWLVENVNGMRAFDEDTMFRSKVPALLKLLSDEQIVNEVPVPAEWSSLPENRGGLPKPLWWHQLPPELPEIEEAEDGSSAPGSKKTPGRYKVRFQSIPTSSFYDDTSNTSAGDNASPLDDTPVSARTPGVWRSRSQTLRESGSPSPTSNGSQHMIKPNGTSPPQSNPTRSRRLGKIGGKRAEPDVGGNSKQDQAEQAWQQNPEPAYTTRSQQPLPVPQSAPDVPKTIALSPRRSKVGRIGGRNAKAPALELGLGDPTQDVKMSTAMESDTNDTHQHEEIESTDAGSEQVASSRFRNQGADDGESHGKGGPPIVEEDTNPEESVKQSADHRREKLRRQLETQSTAKPKRRRF</sequence>
<feature type="domain" description="XLF-like coiled-coil region" evidence="10">
    <location>
        <begin position="136"/>
        <end position="184"/>
    </location>
</feature>
<feature type="domain" description="XLF-like N-terminal" evidence="9">
    <location>
        <begin position="11"/>
        <end position="129"/>
    </location>
</feature>
<dbReference type="GO" id="GO:0032807">
    <property type="term" value="C:DNA ligase IV complex"/>
    <property type="evidence" value="ECO:0007669"/>
    <property type="project" value="TreeGrafter"/>
</dbReference>
<protein>
    <recommendedName>
        <fullName evidence="7">Non-homologous end-joining factor 1</fullName>
    </recommendedName>
</protein>
<reference evidence="13" key="3">
    <citation type="submission" date="2025-04" db="UniProtKB">
        <authorList>
            <consortium name="RefSeq"/>
        </authorList>
    </citation>
    <scope>IDENTIFICATION</scope>
    <source>
        <strain evidence="13">CBS 781.70</strain>
    </source>
</reference>
<dbReference type="InterPro" id="IPR052287">
    <property type="entry name" value="NHEJ_factor"/>
</dbReference>
<evidence type="ECO:0000256" key="3">
    <source>
        <dbReference type="ARBA" id="ARBA00023125"/>
    </source>
</evidence>
<gene>
    <name evidence="11 13" type="ORF">P152DRAFT_479146</name>
</gene>
<evidence type="ECO:0000313" key="11">
    <source>
        <dbReference type="EMBL" id="KAF1816642.1"/>
    </source>
</evidence>
<evidence type="ECO:0000256" key="8">
    <source>
        <dbReference type="SAM" id="MobiDB-lite"/>
    </source>
</evidence>
<evidence type="ECO:0000313" key="12">
    <source>
        <dbReference type="Proteomes" id="UP000504638"/>
    </source>
</evidence>
<evidence type="ECO:0000256" key="6">
    <source>
        <dbReference type="ARBA" id="ARBA00025747"/>
    </source>
</evidence>
<dbReference type="GO" id="GO:0006303">
    <property type="term" value="P:double-strand break repair via nonhomologous end joining"/>
    <property type="evidence" value="ECO:0007669"/>
    <property type="project" value="UniProtKB-ARBA"/>
</dbReference>
<dbReference type="Proteomes" id="UP000504638">
    <property type="component" value="Unplaced"/>
</dbReference>
<dbReference type="PANTHER" id="PTHR32235">
    <property type="entry name" value="NON-HOMOLOGOUS END-JOINING FACTOR 1"/>
    <property type="match status" value="1"/>
</dbReference>
<feature type="compositionally biased region" description="Polar residues" evidence="8">
    <location>
        <begin position="335"/>
        <end position="370"/>
    </location>
</feature>
<evidence type="ECO:0000259" key="9">
    <source>
        <dbReference type="Pfam" id="PF09302"/>
    </source>
</evidence>
<evidence type="ECO:0000259" key="10">
    <source>
        <dbReference type="Pfam" id="PF21928"/>
    </source>
</evidence>
<dbReference type="RefSeq" id="XP_033538273.1">
    <property type="nucleotide sequence ID" value="XM_033681695.1"/>
</dbReference>
<feature type="compositionally biased region" description="Basic residues" evidence="8">
    <location>
        <begin position="371"/>
        <end position="380"/>
    </location>
</feature>
<evidence type="ECO:0000256" key="1">
    <source>
        <dbReference type="ARBA" id="ARBA00004123"/>
    </source>
</evidence>
<reference evidence="13" key="2">
    <citation type="submission" date="2020-04" db="EMBL/GenBank/DDBJ databases">
        <authorList>
            <consortium name="NCBI Genome Project"/>
        </authorList>
    </citation>
    <scope>NUCLEOTIDE SEQUENCE</scope>
    <source>
        <strain evidence="13">CBS 781.70</strain>
    </source>
</reference>